<evidence type="ECO:0000259" key="2">
    <source>
        <dbReference type="PROSITE" id="PS50125"/>
    </source>
</evidence>
<dbReference type="EMBL" id="AP021874">
    <property type="protein sequence ID" value="BBO68662.1"/>
    <property type="molecule type" value="Genomic_DNA"/>
</dbReference>
<dbReference type="GO" id="GO:0004016">
    <property type="term" value="F:adenylate cyclase activity"/>
    <property type="evidence" value="ECO:0007669"/>
    <property type="project" value="UniProtKB-ARBA"/>
</dbReference>
<dbReference type="Gene3D" id="6.10.340.10">
    <property type="match status" value="1"/>
</dbReference>
<dbReference type="PROSITE" id="PS50125">
    <property type="entry name" value="GUANYLATE_CYCLASE_2"/>
    <property type="match status" value="1"/>
</dbReference>
<evidence type="ECO:0000256" key="1">
    <source>
        <dbReference type="SAM" id="Phobius"/>
    </source>
</evidence>
<dbReference type="Pfam" id="PF00211">
    <property type="entry name" value="Guanylate_cyc"/>
    <property type="match status" value="1"/>
</dbReference>
<feature type="domain" description="Guanylate cyclase" evidence="2">
    <location>
        <begin position="145"/>
        <end position="226"/>
    </location>
</feature>
<dbReference type="Gene3D" id="3.30.70.1230">
    <property type="entry name" value="Nucleotide cyclase"/>
    <property type="match status" value="1"/>
</dbReference>
<dbReference type="InterPro" id="IPR003660">
    <property type="entry name" value="HAMP_dom"/>
</dbReference>
<dbReference type="PANTHER" id="PTHR43081">
    <property type="entry name" value="ADENYLATE CYCLASE, TERMINAL-DIFFERENTIATION SPECIFIC-RELATED"/>
    <property type="match status" value="1"/>
</dbReference>
<evidence type="ECO:0000313" key="4">
    <source>
        <dbReference type="EMBL" id="BBO68662.1"/>
    </source>
</evidence>
<dbReference type="SUPFAM" id="SSF55073">
    <property type="entry name" value="Nucleotide cyclase"/>
    <property type="match status" value="1"/>
</dbReference>
<dbReference type="Proteomes" id="UP000427906">
    <property type="component" value="Chromosome"/>
</dbReference>
<evidence type="ECO:0000259" key="3">
    <source>
        <dbReference type="PROSITE" id="PS50885"/>
    </source>
</evidence>
<accession>A0A5K7YGF2</accession>
<keyword evidence="5" id="KW-1185">Reference proteome</keyword>
<dbReference type="SUPFAM" id="SSF158472">
    <property type="entry name" value="HAMP domain-like"/>
    <property type="match status" value="1"/>
</dbReference>
<dbReference type="GO" id="GO:0016020">
    <property type="term" value="C:membrane"/>
    <property type="evidence" value="ECO:0007669"/>
    <property type="project" value="InterPro"/>
</dbReference>
<keyword evidence="1" id="KW-1133">Transmembrane helix</keyword>
<keyword evidence="1" id="KW-0472">Membrane</keyword>
<sequence>MAFAINLVPWMNIIILHYSSLHLSERGMDAARVLSDLNRVVIIQSFVFIAAALVLTLVVSGNLSKPFGDIIHVLRRVAKGFYNERVRVTTSDEIGYNGDVINRMTEGLRERERIKDAFGRHVAREVRDEVLSGRIPLDGEFKDVSVLFADIRDFTPMTEHNDPKMIVKIMNAYFKEMAEAVQAHGGLVLQFVGDQVYAVFGAPIRRRRHHTSAFKAGMEMGRRLKA</sequence>
<dbReference type="InterPro" id="IPR001054">
    <property type="entry name" value="A/G_cyclase"/>
</dbReference>
<dbReference type="AlphaFoldDB" id="A0A5K7YGF2"/>
<dbReference type="InterPro" id="IPR050697">
    <property type="entry name" value="Adenylyl/Guanylyl_Cyclase_3/4"/>
</dbReference>
<dbReference type="CDD" id="cd06225">
    <property type="entry name" value="HAMP"/>
    <property type="match status" value="1"/>
</dbReference>
<dbReference type="KEGG" id="dalk:DSCA_25920"/>
<feature type="domain" description="HAMP" evidence="3">
    <location>
        <begin position="61"/>
        <end position="113"/>
    </location>
</feature>
<gene>
    <name evidence="4" type="ORF">DSCA_25920</name>
</gene>
<evidence type="ECO:0000313" key="5">
    <source>
        <dbReference type="Proteomes" id="UP000427906"/>
    </source>
</evidence>
<proteinExistence type="predicted"/>
<keyword evidence="1" id="KW-0812">Transmembrane</keyword>
<reference evidence="4 5" key="1">
    <citation type="submission" date="2019-11" db="EMBL/GenBank/DDBJ databases">
        <title>Comparative genomics of hydrocarbon-degrading Desulfosarcina strains.</title>
        <authorList>
            <person name="Watanabe M."/>
            <person name="Kojima H."/>
            <person name="Fukui M."/>
        </authorList>
    </citation>
    <scope>NUCLEOTIDE SEQUENCE [LARGE SCALE GENOMIC DNA]</scope>
    <source>
        <strain evidence="4 5">PL12</strain>
    </source>
</reference>
<protein>
    <recommendedName>
        <fullName evidence="6">Guanylate cyclase domain-containing protein</fullName>
    </recommendedName>
</protein>
<name>A0A5K7YGF2_9BACT</name>
<feature type="transmembrane region" description="Helical" evidence="1">
    <location>
        <begin position="41"/>
        <end position="59"/>
    </location>
</feature>
<dbReference type="GO" id="GO:0009190">
    <property type="term" value="P:cyclic nucleotide biosynthetic process"/>
    <property type="evidence" value="ECO:0007669"/>
    <property type="project" value="InterPro"/>
</dbReference>
<dbReference type="CDD" id="cd07302">
    <property type="entry name" value="CHD"/>
    <property type="match status" value="1"/>
</dbReference>
<evidence type="ECO:0008006" key="6">
    <source>
        <dbReference type="Google" id="ProtNLM"/>
    </source>
</evidence>
<dbReference type="PROSITE" id="PS50885">
    <property type="entry name" value="HAMP"/>
    <property type="match status" value="1"/>
</dbReference>
<dbReference type="GO" id="GO:0035556">
    <property type="term" value="P:intracellular signal transduction"/>
    <property type="evidence" value="ECO:0007669"/>
    <property type="project" value="InterPro"/>
</dbReference>
<dbReference type="InterPro" id="IPR029787">
    <property type="entry name" value="Nucleotide_cyclase"/>
</dbReference>
<dbReference type="SMART" id="SM00304">
    <property type="entry name" value="HAMP"/>
    <property type="match status" value="1"/>
</dbReference>
<organism evidence="4 5">
    <name type="scientific">Desulfosarcina alkanivorans</name>
    <dbReference type="NCBI Taxonomy" id="571177"/>
    <lineage>
        <taxon>Bacteria</taxon>
        <taxon>Pseudomonadati</taxon>
        <taxon>Thermodesulfobacteriota</taxon>
        <taxon>Desulfobacteria</taxon>
        <taxon>Desulfobacterales</taxon>
        <taxon>Desulfosarcinaceae</taxon>
        <taxon>Desulfosarcina</taxon>
    </lineage>
</organism>
<dbReference type="PANTHER" id="PTHR43081:SF1">
    <property type="entry name" value="ADENYLATE CYCLASE, TERMINAL-DIFFERENTIATION SPECIFIC"/>
    <property type="match status" value="1"/>
</dbReference>